<dbReference type="SUPFAM" id="SSF47823">
    <property type="entry name" value="lambda integrase-like, N-terminal domain"/>
    <property type="match status" value="1"/>
</dbReference>
<dbReference type="InterPro" id="IPR052055">
    <property type="entry name" value="Hepadnavirus_pol/RT"/>
</dbReference>
<evidence type="ECO:0000256" key="1">
    <source>
        <dbReference type="ARBA" id="ARBA00023125"/>
    </source>
</evidence>
<dbReference type="InterPro" id="IPR043128">
    <property type="entry name" value="Rev_trsase/Diguanyl_cyclase"/>
</dbReference>
<dbReference type="Gene3D" id="1.10.150.130">
    <property type="match status" value="1"/>
</dbReference>
<dbReference type="Gene3D" id="3.30.70.270">
    <property type="match status" value="1"/>
</dbReference>
<dbReference type="STRING" id="35525.A0A162RBF4"/>
<dbReference type="GO" id="GO:0003677">
    <property type="term" value="F:DNA binding"/>
    <property type="evidence" value="ECO:0007669"/>
    <property type="project" value="UniProtKB-KW"/>
</dbReference>
<evidence type="ECO:0000313" key="3">
    <source>
        <dbReference type="Proteomes" id="UP000076858"/>
    </source>
</evidence>
<comment type="caution">
    <text evidence="2">The sequence shown here is derived from an EMBL/GenBank/DDBJ whole genome shotgun (WGS) entry which is preliminary data.</text>
</comment>
<dbReference type="InterPro" id="IPR010998">
    <property type="entry name" value="Integrase_recombinase_N"/>
</dbReference>
<accession>A0A162RBF4</accession>
<keyword evidence="1" id="KW-0238">DNA-binding</keyword>
<dbReference type="CDD" id="cd09275">
    <property type="entry name" value="RNase_HI_RT_DIRS1"/>
    <property type="match status" value="1"/>
</dbReference>
<evidence type="ECO:0008006" key="4">
    <source>
        <dbReference type="Google" id="ProtNLM"/>
    </source>
</evidence>
<keyword evidence="3" id="KW-1185">Reference proteome</keyword>
<reference evidence="2 3" key="1">
    <citation type="submission" date="2016-03" db="EMBL/GenBank/DDBJ databases">
        <title>EvidentialGene: Evidence-directed Construction of Genes on Genomes.</title>
        <authorList>
            <person name="Gilbert D.G."/>
            <person name="Choi J.-H."/>
            <person name="Mockaitis K."/>
            <person name="Colbourne J."/>
            <person name="Pfrender M."/>
        </authorList>
    </citation>
    <scope>NUCLEOTIDE SEQUENCE [LARGE SCALE GENOMIC DNA]</scope>
    <source>
        <strain evidence="2 3">Xinb3</strain>
        <tissue evidence="2">Complete organism</tissue>
    </source>
</reference>
<dbReference type="AlphaFoldDB" id="A0A162RBF4"/>
<dbReference type="InterPro" id="IPR043502">
    <property type="entry name" value="DNA/RNA_pol_sf"/>
</dbReference>
<dbReference type="PANTHER" id="PTHR33050:SF7">
    <property type="entry name" value="RIBONUCLEASE H"/>
    <property type="match status" value="1"/>
</dbReference>
<proteinExistence type="predicted"/>
<evidence type="ECO:0000313" key="2">
    <source>
        <dbReference type="EMBL" id="KZS20378.1"/>
    </source>
</evidence>
<dbReference type="SUPFAM" id="SSF56672">
    <property type="entry name" value="DNA/RNA polymerases"/>
    <property type="match status" value="1"/>
</dbReference>
<dbReference type="EMBL" id="LRGB01000205">
    <property type="protein sequence ID" value="KZS20378.1"/>
    <property type="molecule type" value="Genomic_DNA"/>
</dbReference>
<dbReference type="PANTHER" id="PTHR33050">
    <property type="entry name" value="REVERSE TRANSCRIPTASE DOMAIN-CONTAINING PROTEIN"/>
    <property type="match status" value="1"/>
</dbReference>
<dbReference type="Gene3D" id="3.10.10.10">
    <property type="entry name" value="HIV Type 1 Reverse Transcriptase, subunit A, domain 1"/>
    <property type="match status" value="1"/>
</dbReference>
<gene>
    <name evidence="2" type="ORF">APZ42_012950</name>
</gene>
<dbReference type="Proteomes" id="UP000076858">
    <property type="component" value="Unassembled WGS sequence"/>
</dbReference>
<dbReference type="OrthoDB" id="7756796at2759"/>
<protein>
    <recommendedName>
        <fullName evidence="4">Reverse transcriptase domain-containing protein</fullName>
    </recommendedName>
</protein>
<sequence>MLTDASQDNTLAQAARVAAAAAAAIEPKAQNPRRFRFPPEQTSAEAEEVAGAEGAAEAEVNATIRGCKGAEVSKPASMFHSSLYGGSTTPMGVASRLKNFASHWTSVTDDLWVLKTVSEGLRLEFTAEPVQKFLPSEITMSEEMTAICDKQVNELLSKQAINEVMDGSDGFVCSFFCIKKKQAGKFRPIVNLKPLNRFIKYQHFKMENLDSVHFLIREGDWMVKVDLQDAYFTSWRFCVAEGLLADLKVVVELLQALGFIINQEKSIFTPSQVIEYLGLVVSSIDLSFALPTSKAEAVKKMCELALAEGTVSLRTLASIQGNFCWAIPAIPFAQSHYRSLQRFYISNAQRANSEFNTKVRLFPCAQLDLKWWIANIEKCSGKTFFPRDADIEIFSDASLSGWGAACNGVTTRGPWTLSDREKHINELELLGGLFAIQAFGANSSNVAISIFLNNPTAVSYVNKCGGTRSRALTATAKTMMDWCEMHNISLEAVHLAGELNVVANRESRAEADASDWRLSPSAFIEIRKVWDMNTDLFTAPWNAQLSKFVSWKPQPGAMAVNTFSVSWDRVKGYAFPPFSLISRPTVVSGATGTRLRYPSPNVTIGEPRNVGTRHTSPITPIRCAQAGRLKTLRSSYSQQGFSEPAIELLLEGGRANTNAAYESAWNSWCDLCVLRDKNPLSSNVNSISDYLAHLQTTCKSYSLINIHWSMLSVTLQPIDECPIGQPLLIIKLLKGCHNRNQPNPKYR</sequence>
<dbReference type="GO" id="GO:0071897">
    <property type="term" value="P:DNA biosynthetic process"/>
    <property type="evidence" value="ECO:0007669"/>
    <property type="project" value="UniProtKB-ARBA"/>
</dbReference>
<organism evidence="2 3">
    <name type="scientific">Daphnia magna</name>
    <dbReference type="NCBI Taxonomy" id="35525"/>
    <lineage>
        <taxon>Eukaryota</taxon>
        <taxon>Metazoa</taxon>
        <taxon>Ecdysozoa</taxon>
        <taxon>Arthropoda</taxon>
        <taxon>Crustacea</taxon>
        <taxon>Branchiopoda</taxon>
        <taxon>Diplostraca</taxon>
        <taxon>Cladocera</taxon>
        <taxon>Anomopoda</taxon>
        <taxon>Daphniidae</taxon>
        <taxon>Daphnia</taxon>
    </lineage>
</organism>
<name>A0A162RBF4_9CRUS</name>